<dbReference type="AlphaFoldDB" id="A0AAV6L337"/>
<keyword evidence="6" id="KW-1185">Reference proteome</keyword>
<dbReference type="GO" id="GO:2000022">
    <property type="term" value="P:regulation of jasmonic acid mediated signaling pathway"/>
    <property type="evidence" value="ECO:0007669"/>
    <property type="project" value="UniProtKB-UniRule"/>
</dbReference>
<dbReference type="GO" id="GO:0031347">
    <property type="term" value="P:regulation of defense response"/>
    <property type="evidence" value="ECO:0007669"/>
    <property type="project" value="UniProtKB-UniRule"/>
</dbReference>
<protein>
    <recommendedName>
        <fullName evidence="2">Protein TIFY</fullName>
    </recommendedName>
    <alternativeName>
        <fullName evidence="2">Jasmonate ZIM domain-containing protein</fullName>
    </alternativeName>
</protein>
<dbReference type="Proteomes" id="UP000823749">
    <property type="component" value="Chromosome 3"/>
</dbReference>
<evidence type="ECO:0000256" key="2">
    <source>
        <dbReference type="RuleBase" id="RU369065"/>
    </source>
</evidence>
<dbReference type="PANTHER" id="PTHR33077">
    <property type="entry name" value="PROTEIN TIFY 4A-RELATED-RELATED"/>
    <property type="match status" value="1"/>
</dbReference>
<dbReference type="PANTHER" id="PTHR33077:SF140">
    <property type="entry name" value="PROTEIN TIFY 10B"/>
    <property type="match status" value="1"/>
</dbReference>
<name>A0AAV6L337_9ERIC</name>
<dbReference type="Pfam" id="PF09425">
    <property type="entry name" value="Jas_motif"/>
    <property type="match status" value="1"/>
</dbReference>
<keyword evidence="2" id="KW-1184">Jasmonic acid signaling pathway</keyword>
<comment type="subcellular location">
    <subcellularLocation>
        <location evidence="2">Nucleus</location>
    </subcellularLocation>
</comment>
<dbReference type="InterPro" id="IPR010399">
    <property type="entry name" value="Tify_dom"/>
</dbReference>
<comment type="similarity">
    <text evidence="1 2">Belongs to the TIFY/JAZ family.</text>
</comment>
<proteinExistence type="inferred from homology"/>
<dbReference type="GO" id="GO:0009611">
    <property type="term" value="P:response to wounding"/>
    <property type="evidence" value="ECO:0007669"/>
    <property type="project" value="UniProtKB-UniRule"/>
</dbReference>
<dbReference type="GO" id="GO:0005634">
    <property type="term" value="C:nucleus"/>
    <property type="evidence" value="ECO:0007669"/>
    <property type="project" value="UniProtKB-SubCell"/>
</dbReference>
<sequence>MPSSSEFSESGRFAGQRAPEKSTNFTQTCSMLSQYLKEKGTFGDLSLGMTRGPDTNGIPETSPQMAATTMNLFPVANKLGDVSGASTRNAALMMSRNFASMELFPQNSGLVKEEISKKVDSSGNKSEPGTAQMTIFYGGRVIVLNDFPADKAKEIMLLASNGSSHNLSTYASTPVQKPIEPTNMVPTNPSILSDIGTNMVPERVQRPPQPIVADLPKIARKASLTRFLEKRKDRITARAPYVTSNSTAFPPKPAENKTWLGLAAQSPVQFEGQMY</sequence>
<organism evidence="5 6">
    <name type="scientific">Rhododendron griersonianum</name>
    <dbReference type="NCBI Taxonomy" id="479676"/>
    <lineage>
        <taxon>Eukaryota</taxon>
        <taxon>Viridiplantae</taxon>
        <taxon>Streptophyta</taxon>
        <taxon>Embryophyta</taxon>
        <taxon>Tracheophyta</taxon>
        <taxon>Spermatophyta</taxon>
        <taxon>Magnoliopsida</taxon>
        <taxon>eudicotyledons</taxon>
        <taxon>Gunneridae</taxon>
        <taxon>Pentapetalae</taxon>
        <taxon>asterids</taxon>
        <taxon>Ericales</taxon>
        <taxon>Ericaceae</taxon>
        <taxon>Ericoideae</taxon>
        <taxon>Rhodoreae</taxon>
        <taxon>Rhododendron</taxon>
    </lineage>
</organism>
<dbReference type="Pfam" id="PF06200">
    <property type="entry name" value="tify"/>
    <property type="match status" value="1"/>
</dbReference>
<feature type="domain" description="Tify" evidence="4">
    <location>
        <begin position="126"/>
        <end position="161"/>
    </location>
</feature>
<comment type="domain">
    <text evidence="2">The jas domain is required for interaction with COI1.</text>
</comment>
<feature type="region of interest" description="Disordered" evidence="3">
    <location>
        <begin position="1"/>
        <end position="24"/>
    </location>
</feature>
<comment type="function">
    <text evidence="2">Repressor of jasmonate responses.</text>
</comment>
<evidence type="ECO:0000313" key="5">
    <source>
        <dbReference type="EMBL" id="KAG5559110.1"/>
    </source>
</evidence>
<evidence type="ECO:0000256" key="3">
    <source>
        <dbReference type="SAM" id="MobiDB-lite"/>
    </source>
</evidence>
<dbReference type="InterPro" id="IPR040390">
    <property type="entry name" value="TIFY/JAZ"/>
</dbReference>
<evidence type="ECO:0000313" key="6">
    <source>
        <dbReference type="Proteomes" id="UP000823749"/>
    </source>
</evidence>
<dbReference type="InterPro" id="IPR018467">
    <property type="entry name" value="CCT_CS"/>
</dbReference>
<keyword evidence="2" id="KW-0539">Nucleus</keyword>
<evidence type="ECO:0000256" key="1">
    <source>
        <dbReference type="ARBA" id="ARBA00008614"/>
    </source>
</evidence>
<dbReference type="PROSITE" id="PS51320">
    <property type="entry name" value="TIFY"/>
    <property type="match status" value="1"/>
</dbReference>
<gene>
    <name evidence="5" type="ORF">RHGRI_008882</name>
</gene>
<reference evidence="5" key="1">
    <citation type="submission" date="2020-08" db="EMBL/GenBank/DDBJ databases">
        <title>Plant Genome Project.</title>
        <authorList>
            <person name="Zhang R.-G."/>
        </authorList>
    </citation>
    <scope>NUCLEOTIDE SEQUENCE</scope>
    <source>
        <strain evidence="5">WSP0</strain>
        <tissue evidence="5">Leaf</tissue>
    </source>
</reference>
<dbReference type="SMART" id="SM00979">
    <property type="entry name" value="TIFY"/>
    <property type="match status" value="1"/>
</dbReference>
<accession>A0AAV6L337</accession>
<comment type="caution">
    <text evidence="5">The sequence shown here is derived from an EMBL/GenBank/DDBJ whole genome shotgun (WGS) entry which is preliminary data.</text>
</comment>
<dbReference type="EMBL" id="JACTNZ010000003">
    <property type="protein sequence ID" value="KAG5559110.1"/>
    <property type="molecule type" value="Genomic_DNA"/>
</dbReference>
<evidence type="ECO:0000259" key="4">
    <source>
        <dbReference type="PROSITE" id="PS51320"/>
    </source>
</evidence>